<organism evidence="1 2">
    <name type="scientific">Micromonospora carbonacea</name>
    <dbReference type="NCBI Taxonomy" id="47853"/>
    <lineage>
        <taxon>Bacteria</taxon>
        <taxon>Bacillati</taxon>
        <taxon>Actinomycetota</taxon>
        <taxon>Actinomycetes</taxon>
        <taxon>Micromonosporales</taxon>
        <taxon>Micromonosporaceae</taxon>
        <taxon>Micromonospora</taxon>
    </lineage>
</organism>
<keyword evidence="2" id="KW-1185">Reference proteome</keyword>
<gene>
    <name evidence="1" type="ORF">GA0070563_11283</name>
</gene>
<evidence type="ECO:0000313" key="2">
    <source>
        <dbReference type="Proteomes" id="UP000183585"/>
    </source>
</evidence>
<proteinExistence type="predicted"/>
<dbReference type="EMBL" id="FMCT01000012">
    <property type="protein sequence ID" value="SCF42473.1"/>
    <property type="molecule type" value="Genomic_DNA"/>
</dbReference>
<protein>
    <submittedName>
        <fullName evidence="1">Uncharacterized protein</fullName>
    </submittedName>
</protein>
<sequence>MYRDAADSWIVRDSTPSIQQVWATDYAALTTIDYPPFRIWCRFWRYPAVLAAAGLDSAKWMLIHPVRGPLFLTATGVGVAAATTL</sequence>
<dbReference type="Proteomes" id="UP000183585">
    <property type="component" value="Unassembled WGS sequence"/>
</dbReference>
<reference evidence="2" key="1">
    <citation type="submission" date="2016-06" db="EMBL/GenBank/DDBJ databases">
        <authorList>
            <person name="Varghese N."/>
            <person name="Submissions Spin"/>
        </authorList>
    </citation>
    <scope>NUCLEOTIDE SEQUENCE [LARGE SCALE GENOMIC DNA]</scope>
    <source>
        <strain evidence="2">DSM 43168</strain>
    </source>
</reference>
<dbReference type="AlphaFoldDB" id="A0A1C5AB78"/>
<evidence type="ECO:0000313" key="1">
    <source>
        <dbReference type="EMBL" id="SCF42473.1"/>
    </source>
</evidence>
<name>A0A1C5AB78_9ACTN</name>
<accession>A0A1C5AB78</accession>
<dbReference type="RefSeq" id="WP_074476876.1">
    <property type="nucleotide sequence ID" value="NZ_FMCT01000012.1"/>
</dbReference>